<reference evidence="3 4" key="1">
    <citation type="journal article" date="2016" name="Nat. Commun.">
        <title>Thousands of microbial genomes shed light on interconnected biogeochemical processes in an aquifer system.</title>
        <authorList>
            <person name="Anantharaman K."/>
            <person name="Brown C.T."/>
            <person name="Hug L.A."/>
            <person name="Sharon I."/>
            <person name="Castelle C.J."/>
            <person name="Probst A.J."/>
            <person name="Thomas B.C."/>
            <person name="Singh A."/>
            <person name="Wilkins M.J."/>
            <person name="Karaoz U."/>
            <person name="Brodie E.L."/>
            <person name="Williams K.H."/>
            <person name="Hubbard S.S."/>
            <person name="Banfield J.F."/>
        </authorList>
    </citation>
    <scope>NUCLEOTIDE SEQUENCE [LARGE SCALE GENOMIC DNA]</scope>
</reference>
<feature type="domain" description="Bacterial type II secretion system protein E" evidence="2">
    <location>
        <begin position="3"/>
        <end position="273"/>
    </location>
</feature>
<evidence type="ECO:0000313" key="4">
    <source>
        <dbReference type="Proteomes" id="UP000178404"/>
    </source>
</evidence>
<dbReference type="PANTHER" id="PTHR30486">
    <property type="entry name" value="TWITCHING MOTILITY PROTEIN PILT"/>
    <property type="match status" value="1"/>
</dbReference>
<sequence>MNDLDKLIELVIREGASDLHISEERNPHIRVSGQLIPLLKYPKFTKVMMESIVNKILSDIKKTSFKTSQSADLSYSYKENRFRTHIFVDQQRLCIALRRIPKKIPTLNELNLPAELINFTRLKSGFFLVVGPTGHGKSTTLASMVESINNERLENIITIEDPIEYLFEAKKSIIHQREVGLDTPSFASALHDSFRADVNVIMVGEMRDADTISTAVSAAETGHLVFSTLHTNNAAQTIDRILDSFSANQQNQVRIQLSSSLSGIFSQRLIPRISGGLIPAYELLVNNVAVSNLIRDKRTHELNTMIETGSQEGMIDFNRCLIEKVNKGEITIENAYLYSTNTRALEKML</sequence>
<dbReference type="NCBIfam" id="TIGR01420">
    <property type="entry name" value="pilT_fam"/>
    <property type="match status" value="1"/>
</dbReference>
<dbReference type="Gene3D" id="3.30.450.90">
    <property type="match status" value="1"/>
</dbReference>
<accession>A0A1G2TV79</accession>
<dbReference type="InterPro" id="IPR027417">
    <property type="entry name" value="P-loop_NTPase"/>
</dbReference>
<dbReference type="Gene3D" id="3.40.50.300">
    <property type="entry name" value="P-loop containing nucleotide triphosphate hydrolases"/>
    <property type="match status" value="1"/>
</dbReference>
<comment type="caution">
    <text evidence="3">The sequence shown here is derived from an EMBL/GenBank/DDBJ whole genome shotgun (WGS) entry which is preliminary data.</text>
</comment>
<evidence type="ECO:0000256" key="1">
    <source>
        <dbReference type="ARBA" id="ARBA00006611"/>
    </source>
</evidence>
<dbReference type="Proteomes" id="UP000178404">
    <property type="component" value="Unassembled WGS sequence"/>
</dbReference>
<dbReference type="InterPro" id="IPR001482">
    <property type="entry name" value="T2SS/T4SS_dom"/>
</dbReference>
<organism evidence="3 4">
    <name type="scientific">Candidatus Zambryskibacteria bacterium RIFCSPLOWO2_01_FULL_35_19</name>
    <dbReference type="NCBI Taxonomy" id="1802757"/>
    <lineage>
        <taxon>Bacteria</taxon>
        <taxon>Candidatus Zambryskiibacteriota</taxon>
    </lineage>
</organism>
<dbReference type="GO" id="GO:0005524">
    <property type="term" value="F:ATP binding"/>
    <property type="evidence" value="ECO:0007669"/>
    <property type="project" value="InterPro"/>
</dbReference>
<dbReference type="CDD" id="cd01131">
    <property type="entry name" value="PilT"/>
    <property type="match status" value="1"/>
</dbReference>
<dbReference type="SUPFAM" id="SSF52540">
    <property type="entry name" value="P-loop containing nucleoside triphosphate hydrolases"/>
    <property type="match status" value="1"/>
</dbReference>
<gene>
    <name evidence="3" type="ORF">A3A90_01595</name>
</gene>
<name>A0A1G2TV79_9BACT</name>
<comment type="similarity">
    <text evidence="1">Belongs to the GSP E family.</text>
</comment>
<proteinExistence type="inferred from homology"/>
<dbReference type="GO" id="GO:0016887">
    <property type="term" value="F:ATP hydrolysis activity"/>
    <property type="evidence" value="ECO:0007669"/>
    <property type="project" value="InterPro"/>
</dbReference>
<evidence type="ECO:0000259" key="2">
    <source>
        <dbReference type="Pfam" id="PF00437"/>
    </source>
</evidence>
<dbReference type="EMBL" id="MHWA01000019">
    <property type="protein sequence ID" value="OHB01197.1"/>
    <property type="molecule type" value="Genomic_DNA"/>
</dbReference>
<protein>
    <recommendedName>
        <fullName evidence="2">Bacterial type II secretion system protein E domain-containing protein</fullName>
    </recommendedName>
</protein>
<evidence type="ECO:0000313" key="3">
    <source>
        <dbReference type="EMBL" id="OHB01197.1"/>
    </source>
</evidence>
<dbReference type="InterPro" id="IPR006321">
    <property type="entry name" value="PilT/PilU"/>
</dbReference>
<dbReference type="InterPro" id="IPR050921">
    <property type="entry name" value="T4SS_GSP_E_ATPase"/>
</dbReference>
<dbReference type="AlphaFoldDB" id="A0A1G2TV79"/>
<dbReference type="Pfam" id="PF00437">
    <property type="entry name" value="T2SSE"/>
    <property type="match status" value="1"/>
</dbReference>